<accession>C5J5P7</accession>
<feature type="domain" description="CD-NTase associated protein 4-like DNA endonuclease" evidence="1">
    <location>
        <begin position="5"/>
        <end position="188"/>
    </location>
</feature>
<gene>
    <name evidence="2" type="ordered locus">MCJ_000960</name>
</gene>
<protein>
    <recommendedName>
        <fullName evidence="1">CD-NTase associated protein 4-like DNA endonuclease domain-containing protein</fullName>
    </recommendedName>
</protein>
<sequence length="227" mass="26701">MDKTSGSITYNRLRFQIAQSMLFIIDFYDNLEDFILTLDYFDDITFFDNEEMDGSVSYFQLKTNEQVTITYIIKKGWISKLYKHLKSDNKDNVSKISLIVSSNIKDKQKKIVEYGEKKFGDLPQNVKEEIIKSIATNYKCNESEVDLSKFSIIKTVLTKDTYFQLAENKLTTFLEKINPDITLRTSKLIFNSLWAWMDSKQAFEFPPGSVVSYDEVRSKKKYFKKRF</sequence>
<dbReference type="AlphaFoldDB" id="C5J5P7"/>
<dbReference type="GO" id="GO:0004518">
    <property type="term" value="F:nuclease activity"/>
    <property type="evidence" value="ECO:0007669"/>
    <property type="project" value="InterPro"/>
</dbReference>
<dbReference type="Proteomes" id="UP000001491">
    <property type="component" value="Chromosome"/>
</dbReference>
<dbReference type="KEGG" id="mco:MCJ_000960"/>
<dbReference type="EMBL" id="FM864216">
    <property type="protein sequence ID" value="CAT04773.1"/>
    <property type="molecule type" value="Genomic_DNA"/>
</dbReference>
<evidence type="ECO:0000313" key="3">
    <source>
        <dbReference type="Proteomes" id="UP000001491"/>
    </source>
</evidence>
<dbReference type="HOGENOM" id="CLU_1218663_0_0_14"/>
<name>C5J5P7_MESCH</name>
<evidence type="ECO:0000313" key="2">
    <source>
        <dbReference type="EMBL" id="CAT04773.1"/>
    </source>
</evidence>
<proteinExistence type="predicted"/>
<reference evidence="3" key="1">
    <citation type="journal article" date="2009" name="BMC Bioinformatics">
        <title>The Mycoplasma conjunctivae genome sequencing, annotation and analysis.</title>
        <authorList>
            <person name="Calderon-Copete S.P."/>
            <person name="Wigger G."/>
            <person name="Wunderlin C."/>
            <person name="Schmidheini T."/>
            <person name="Frey J."/>
            <person name="Quail M.A."/>
            <person name="Falquet L."/>
        </authorList>
    </citation>
    <scope>NUCLEOTIDE SEQUENCE [LARGE SCALE GENOMIC DNA]</scope>
    <source>
        <strain evidence="3">ATCC 25834 / NCTC 10147 / HRC/581</strain>
    </source>
</reference>
<organism evidence="2 3">
    <name type="scientific">Mesomycoplasma conjunctivae (strain ATCC 25834 / NCTC 10147 / HRC/581)</name>
    <name type="common">Mycoplasma conjunctivae</name>
    <dbReference type="NCBI Taxonomy" id="572263"/>
    <lineage>
        <taxon>Bacteria</taxon>
        <taxon>Bacillati</taxon>
        <taxon>Mycoplasmatota</taxon>
        <taxon>Mycoplasmoidales</taxon>
        <taxon>Metamycoplasmataceae</taxon>
        <taxon>Mesomycoplasma</taxon>
    </lineage>
</organism>
<keyword evidence="3" id="KW-1185">Reference proteome</keyword>
<evidence type="ECO:0000259" key="1">
    <source>
        <dbReference type="Pfam" id="PF14130"/>
    </source>
</evidence>
<dbReference type="InterPro" id="IPR025382">
    <property type="entry name" value="Cap4-like_endonuclease_dom"/>
</dbReference>
<dbReference type="Pfam" id="PF14130">
    <property type="entry name" value="Cap4_nuclease"/>
    <property type="match status" value="1"/>
</dbReference>
<dbReference type="eggNOG" id="ENOG5032VV0">
    <property type="taxonomic scope" value="Bacteria"/>
</dbReference>